<keyword evidence="4" id="KW-0472">Membrane</keyword>
<evidence type="ECO:0000259" key="7">
    <source>
        <dbReference type="Pfam" id="PF07980"/>
    </source>
</evidence>
<evidence type="ECO:0000259" key="8">
    <source>
        <dbReference type="Pfam" id="PF14322"/>
    </source>
</evidence>
<feature type="signal peptide" evidence="6">
    <location>
        <begin position="1"/>
        <end position="25"/>
    </location>
</feature>
<dbReference type="Gene3D" id="1.25.40.390">
    <property type="match status" value="1"/>
</dbReference>
<proteinExistence type="inferred from homology"/>
<keyword evidence="3 6" id="KW-0732">Signal</keyword>
<dbReference type="Proteomes" id="UP001597361">
    <property type="component" value="Unassembled WGS sequence"/>
</dbReference>
<dbReference type="Pfam" id="PF07980">
    <property type="entry name" value="SusD_RagB"/>
    <property type="match status" value="1"/>
</dbReference>
<evidence type="ECO:0000313" key="10">
    <source>
        <dbReference type="Proteomes" id="UP001597361"/>
    </source>
</evidence>
<evidence type="ECO:0000256" key="4">
    <source>
        <dbReference type="ARBA" id="ARBA00023136"/>
    </source>
</evidence>
<gene>
    <name evidence="9" type="ORF">ACFSKL_15855</name>
</gene>
<comment type="similarity">
    <text evidence="2">Belongs to the SusD family.</text>
</comment>
<protein>
    <submittedName>
        <fullName evidence="9">RagB/SusD family nutrient uptake outer membrane protein</fullName>
    </submittedName>
</protein>
<keyword evidence="10" id="KW-1185">Reference proteome</keyword>
<dbReference type="InterPro" id="IPR011990">
    <property type="entry name" value="TPR-like_helical_dom_sf"/>
</dbReference>
<keyword evidence="5" id="KW-0998">Cell outer membrane</keyword>
<evidence type="ECO:0000256" key="1">
    <source>
        <dbReference type="ARBA" id="ARBA00004442"/>
    </source>
</evidence>
<dbReference type="RefSeq" id="WP_376887306.1">
    <property type="nucleotide sequence ID" value="NZ_JBHUHR010000039.1"/>
</dbReference>
<sequence>MKIKLYTYICLVGLLSICLSSCDLARDLESFNPNFALDADEAIVNEASAELALIGVYSGFRQRSSGSGNPEIYLIPSLMSGVLTNTLFNTGQEALGFINNEPIPVNASTSLGAYARMYDIINRCNWLIEKVSPLPEDVFVTPGRKTQIIAEAKAVRATANFYLLRLFGQFYDVGSKYGITLRLEPARSSEAFPRNTVGEVYDAILSDLDEAIADAPDLRTRFFTNKTYAKGLKAKVMLYKGDYQQAAMLAKEVIDGTGDTFRLATDYAGIFQGQTPSLFESPEVIFGSKGEPQGGLGIGNFIGGYWAAIDPSYLADAQVSTTIGTQSIDLDGGRIPSLTFDNNGTLDTYKYSDAASGQLYEMIYHLRMSEVYLIYAEANARSNNSVTQDALDALNAIRIRAGATSTGGDGFETYPATISYEQFLEAVRKEKWAELGLETGEEWYDLVRYHFVDGFDVTKVKSTATNPNKYILPIDVVNIESGGNVVEQNPGY</sequence>
<feature type="domain" description="SusD-like N-terminal" evidence="8">
    <location>
        <begin position="106"/>
        <end position="219"/>
    </location>
</feature>
<dbReference type="InterPro" id="IPR033985">
    <property type="entry name" value="SusD-like_N"/>
</dbReference>
<comment type="caution">
    <text evidence="9">The sequence shown here is derived from an EMBL/GenBank/DDBJ whole genome shotgun (WGS) entry which is preliminary data.</text>
</comment>
<evidence type="ECO:0000313" key="9">
    <source>
        <dbReference type="EMBL" id="MFD2036278.1"/>
    </source>
</evidence>
<accession>A0ABW4VQD8</accession>
<feature type="domain" description="RagB/SusD" evidence="7">
    <location>
        <begin position="345"/>
        <end position="449"/>
    </location>
</feature>
<comment type="subcellular location">
    <subcellularLocation>
        <location evidence="1">Cell outer membrane</location>
    </subcellularLocation>
</comment>
<organism evidence="9 10">
    <name type="scientific">Belliella marina</name>
    <dbReference type="NCBI Taxonomy" id="1644146"/>
    <lineage>
        <taxon>Bacteria</taxon>
        <taxon>Pseudomonadati</taxon>
        <taxon>Bacteroidota</taxon>
        <taxon>Cytophagia</taxon>
        <taxon>Cytophagales</taxon>
        <taxon>Cyclobacteriaceae</taxon>
        <taxon>Belliella</taxon>
    </lineage>
</organism>
<feature type="chain" id="PRO_5045576651" evidence="6">
    <location>
        <begin position="26"/>
        <end position="492"/>
    </location>
</feature>
<dbReference type="CDD" id="cd08977">
    <property type="entry name" value="SusD"/>
    <property type="match status" value="1"/>
</dbReference>
<dbReference type="Pfam" id="PF14322">
    <property type="entry name" value="SusD-like_3"/>
    <property type="match status" value="1"/>
</dbReference>
<dbReference type="EMBL" id="JBHUHR010000039">
    <property type="protein sequence ID" value="MFD2036278.1"/>
    <property type="molecule type" value="Genomic_DNA"/>
</dbReference>
<evidence type="ECO:0000256" key="6">
    <source>
        <dbReference type="SAM" id="SignalP"/>
    </source>
</evidence>
<evidence type="ECO:0000256" key="2">
    <source>
        <dbReference type="ARBA" id="ARBA00006275"/>
    </source>
</evidence>
<dbReference type="SUPFAM" id="SSF48452">
    <property type="entry name" value="TPR-like"/>
    <property type="match status" value="1"/>
</dbReference>
<evidence type="ECO:0000256" key="5">
    <source>
        <dbReference type="ARBA" id="ARBA00023237"/>
    </source>
</evidence>
<name>A0ABW4VQD8_9BACT</name>
<reference evidence="10" key="1">
    <citation type="journal article" date="2019" name="Int. J. Syst. Evol. Microbiol.">
        <title>The Global Catalogue of Microorganisms (GCM) 10K type strain sequencing project: providing services to taxonomists for standard genome sequencing and annotation.</title>
        <authorList>
            <consortium name="The Broad Institute Genomics Platform"/>
            <consortium name="The Broad Institute Genome Sequencing Center for Infectious Disease"/>
            <person name="Wu L."/>
            <person name="Ma J."/>
        </authorList>
    </citation>
    <scope>NUCLEOTIDE SEQUENCE [LARGE SCALE GENOMIC DNA]</scope>
    <source>
        <strain evidence="10">CGMCC 1.15180</strain>
    </source>
</reference>
<evidence type="ECO:0000256" key="3">
    <source>
        <dbReference type="ARBA" id="ARBA00022729"/>
    </source>
</evidence>
<dbReference type="InterPro" id="IPR012944">
    <property type="entry name" value="SusD_RagB_dom"/>
</dbReference>